<dbReference type="OrthoDB" id="975117at2"/>
<proteinExistence type="predicted"/>
<keyword evidence="3" id="KW-1185">Reference proteome</keyword>
<dbReference type="EMBL" id="FOZP01000007">
    <property type="protein sequence ID" value="SFS72119.1"/>
    <property type="molecule type" value="Genomic_DNA"/>
</dbReference>
<dbReference type="Proteomes" id="UP000199312">
    <property type="component" value="Unassembled WGS sequence"/>
</dbReference>
<sequence>MKNIFKFLLFTIFAFTVISCDNEDQEQLTITPVGAGEITSPETGSNYILNPEESQTNPILTITWNAADYGVPTGISYKVEFAKTGTSFSEPTTISSTTNTFITLNVGELNGAAVGSGLSPFVEDGIDIRITSTIGSLGSTPQVSDIVTIFVTPFTTDLPTIAVPGNHQGWDPASAPLLASSGFGKTDYAGYVWLDGGHKFIAPNETGGFFWGNTDWGWDGTNAGVLVEQDEKDLEATAGYYYIEADTDKLTYKESAVNWGIIGEATPTGWDSDTDLVYDAATKTLSVDINMVNGKGWKFRGNNEWGRFEFGSFNADGFLQAGGDFTFDQPSGNYHIVLDLSKPREYSYTATPN</sequence>
<feature type="domain" description="SusE outer membrane protein" evidence="1">
    <location>
        <begin position="24"/>
        <end position="130"/>
    </location>
</feature>
<evidence type="ECO:0000259" key="1">
    <source>
        <dbReference type="Pfam" id="PF14292"/>
    </source>
</evidence>
<dbReference type="InterPro" id="IPR025970">
    <property type="entry name" value="SusE"/>
</dbReference>
<organism evidence="2 3">
    <name type="scientific">Lutibacter maritimus</name>
    <dbReference type="NCBI Taxonomy" id="593133"/>
    <lineage>
        <taxon>Bacteria</taxon>
        <taxon>Pseudomonadati</taxon>
        <taxon>Bacteroidota</taxon>
        <taxon>Flavobacteriia</taxon>
        <taxon>Flavobacteriales</taxon>
        <taxon>Flavobacteriaceae</taxon>
        <taxon>Lutibacter</taxon>
    </lineage>
</organism>
<dbReference type="CDD" id="cd12967">
    <property type="entry name" value="CBM_SusE-F_like_u1"/>
    <property type="match status" value="1"/>
</dbReference>
<evidence type="ECO:0000313" key="2">
    <source>
        <dbReference type="EMBL" id="SFS72119.1"/>
    </source>
</evidence>
<dbReference type="PROSITE" id="PS51257">
    <property type="entry name" value="PROKAR_LIPOPROTEIN"/>
    <property type="match status" value="1"/>
</dbReference>
<protein>
    <submittedName>
        <fullName evidence="2">SusE outer membrane protein</fullName>
    </submittedName>
</protein>
<gene>
    <name evidence="2" type="ORF">SAMN04488006_2817</name>
</gene>
<dbReference type="RefSeq" id="WP_090228525.1">
    <property type="nucleotide sequence ID" value="NZ_FOZP01000007.1"/>
</dbReference>
<dbReference type="Gene3D" id="2.60.40.3620">
    <property type="match status" value="1"/>
</dbReference>
<dbReference type="Pfam" id="PF14292">
    <property type="entry name" value="SusE"/>
    <property type="match status" value="1"/>
</dbReference>
<name>A0A1I6S565_9FLAO</name>
<dbReference type="STRING" id="593133.SAMN04488006_2817"/>
<accession>A0A1I6S565</accession>
<dbReference type="AlphaFoldDB" id="A0A1I6S565"/>
<reference evidence="3" key="1">
    <citation type="submission" date="2016-10" db="EMBL/GenBank/DDBJ databases">
        <authorList>
            <person name="Varghese N."/>
            <person name="Submissions S."/>
        </authorList>
    </citation>
    <scope>NUCLEOTIDE SEQUENCE [LARGE SCALE GENOMIC DNA]</scope>
    <source>
        <strain evidence="3">DSM 24450</strain>
    </source>
</reference>
<evidence type="ECO:0000313" key="3">
    <source>
        <dbReference type="Proteomes" id="UP000199312"/>
    </source>
</evidence>